<keyword evidence="2 7" id="KW-0813">Transport</keyword>
<evidence type="ECO:0000256" key="4">
    <source>
        <dbReference type="ARBA" id="ARBA00022692"/>
    </source>
</evidence>
<dbReference type="AlphaFoldDB" id="A0A1S7SDG1"/>
<dbReference type="InterPro" id="IPR035906">
    <property type="entry name" value="MetI-like_sf"/>
</dbReference>
<feature type="transmembrane region" description="Helical" evidence="7">
    <location>
        <begin position="152"/>
        <end position="168"/>
    </location>
</feature>
<dbReference type="PANTHER" id="PTHR43386">
    <property type="entry name" value="OLIGOPEPTIDE TRANSPORT SYSTEM PERMEASE PROTEIN APPC"/>
    <property type="match status" value="1"/>
</dbReference>
<dbReference type="SUPFAM" id="SSF161098">
    <property type="entry name" value="MetI-like"/>
    <property type="match status" value="1"/>
</dbReference>
<keyword evidence="5 7" id="KW-1133">Transmembrane helix</keyword>
<evidence type="ECO:0000313" key="9">
    <source>
        <dbReference type="EMBL" id="CUX67030.1"/>
    </source>
</evidence>
<dbReference type="PROSITE" id="PS50928">
    <property type="entry name" value="ABC_TM1"/>
    <property type="match status" value="1"/>
</dbReference>
<dbReference type="Gene3D" id="1.10.3720.10">
    <property type="entry name" value="MetI-like"/>
    <property type="match status" value="1"/>
</dbReference>
<keyword evidence="4 7" id="KW-0812">Transmembrane</keyword>
<dbReference type="CDD" id="cd06261">
    <property type="entry name" value="TM_PBP2"/>
    <property type="match status" value="1"/>
</dbReference>
<comment type="subcellular location">
    <subcellularLocation>
        <location evidence="1 7">Cell membrane</location>
        <topology evidence="1 7">Multi-pass membrane protein</topology>
    </subcellularLocation>
</comment>
<proteinExistence type="inferred from homology"/>
<dbReference type="Pfam" id="PF00528">
    <property type="entry name" value="BPD_transp_1"/>
    <property type="match status" value="1"/>
</dbReference>
<dbReference type="GO" id="GO:0055085">
    <property type="term" value="P:transmembrane transport"/>
    <property type="evidence" value="ECO:0007669"/>
    <property type="project" value="InterPro"/>
</dbReference>
<evidence type="ECO:0000256" key="2">
    <source>
        <dbReference type="ARBA" id="ARBA00022448"/>
    </source>
</evidence>
<evidence type="ECO:0000256" key="1">
    <source>
        <dbReference type="ARBA" id="ARBA00004651"/>
    </source>
</evidence>
<dbReference type="InterPro" id="IPR000515">
    <property type="entry name" value="MetI-like"/>
</dbReference>
<feature type="transmembrane region" description="Helical" evidence="7">
    <location>
        <begin position="125"/>
        <end position="146"/>
    </location>
</feature>
<dbReference type="GO" id="GO:0005886">
    <property type="term" value="C:plasma membrane"/>
    <property type="evidence" value="ECO:0007669"/>
    <property type="project" value="UniProtKB-SubCell"/>
</dbReference>
<sequence length="288" mass="30591">MSLSSSTPHPSRFLRTVHDPLNLLALVSAVLFVFAVLIAAFEPSLIAKANPATPNYAAMLQPPGAKHLFGTDSLGRDVFARVVHGARYSVLIGLGSVALALAMAVPLGIVAGVSGPRTDRLIVRFFDIIAAFPELLLAILVIALLGPGLTNLVVAMGIASVPKFARIARAQTRTVMRSGYIEHVRTLGQSHTKTVLRHVLPNSIGTLPVLSTLGLGYAIINAAGLSFLGLGPQPPIPEWGLMLSEAISNLRVAWWTGVFPGVMITLLVISLTVVGNNLQAFYENRKMP</sequence>
<feature type="transmembrane region" description="Helical" evidence="7">
    <location>
        <begin position="21"/>
        <end position="41"/>
    </location>
</feature>
<comment type="similarity">
    <text evidence="7">Belongs to the binding-protein-dependent transport system permease family.</text>
</comment>
<dbReference type="RefSeq" id="WP_080867896.1">
    <property type="nucleotide sequence ID" value="NZ_LT009733.1"/>
</dbReference>
<name>A0A1S7SDG1_AGRTU</name>
<keyword evidence="6 7" id="KW-0472">Membrane</keyword>
<dbReference type="EMBL" id="FBWC01000041">
    <property type="protein sequence ID" value="CUX67030.1"/>
    <property type="molecule type" value="Genomic_DNA"/>
</dbReference>
<dbReference type="PANTHER" id="PTHR43386:SF25">
    <property type="entry name" value="PEPTIDE ABC TRANSPORTER PERMEASE PROTEIN"/>
    <property type="match status" value="1"/>
</dbReference>
<evidence type="ECO:0000313" key="10">
    <source>
        <dbReference type="Proteomes" id="UP000191897"/>
    </source>
</evidence>
<organism evidence="9 10">
    <name type="scientific">Agrobacterium tumefaciens str. Kerr 14</name>
    <dbReference type="NCBI Taxonomy" id="1183424"/>
    <lineage>
        <taxon>Bacteria</taxon>
        <taxon>Pseudomonadati</taxon>
        <taxon>Pseudomonadota</taxon>
        <taxon>Alphaproteobacteria</taxon>
        <taxon>Hyphomicrobiales</taxon>
        <taxon>Rhizobiaceae</taxon>
        <taxon>Rhizobium/Agrobacterium group</taxon>
        <taxon>Agrobacterium</taxon>
        <taxon>Agrobacterium tumefaciens complex</taxon>
    </lineage>
</organism>
<evidence type="ECO:0000256" key="7">
    <source>
        <dbReference type="RuleBase" id="RU363032"/>
    </source>
</evidence>
<evidence type="ECO:0000256" key="6">
    <source>
        <dbReference type="ARBA" id="ARBA00023136"/>
    </source>
</evidence>
<accession>A0A1S7SDG1</accession>
<evidence type="ECO:0000256" key="3">
    <source>
        <dbReference type="ARBA" id="ARBA00022475"/>
    </source>
</evidence>
<dbReference type="Proteomes" id="UP000191897">
    <property type="component" value="Unassembled WGS sequence"/>
</dbReference>
<dbReference type="InterPro" id="IPR050366">
    <property type="entry name" value="BP-dependent_transpt_permease"/>
</dbReference>
<reference evidence="9 10" key="1">
    <citation type="submission" date="2016-01" db="EMBL/GenBank/DDBJ databases">
        <authorList>
            <person name="Oliw E.H."/>
        </authorList>
    </citation>
    <scope>NUCLEOTIDE SEQUENCE [LARGE SCALE GENOMIC DNA]</scope>
    <source>
        <strain evidence="9 10">Kerr 14</strain>
    </source>
</reference>
<feature type="transmembrane region" description="Helical" evidence="7">
    <location>
        <begin position="207"/>
        <end position="232"/>
    </location>
</feature>
<feature type="transmembrane region" description="Helical" evidence="7">
    <location>
        <begin position="252"/>
        <end position="278"/>
    </location>
</feature>
<evidence type="ECO:0000256" key="5">
    <source>
        <dbReference type="ARBA" id="ARBA00022989"/>
    </source>
</evidence>
<gene>
    <name evidence="9" type="ORF">AGR4C_pb20044</name>
</gene>
<keyword evidence="3" id="KW-1003">Cell membrane</keyword>
<evidence type="ECO:0000259" key="8">
    <source>
        <dbReference type="PROSITE" id="PS50928"/>
    </source>
</evidence>
<feature type="domain" description="ABC transmembrane type-1" evidence="8">
    <location>
        <begin position="86"/>
        <end position="275"/>
    </location>
</feature>
<protein>
    <submittedName>
        <fullName evidence="9">ABC transporter permease protein putative dipeptide transport protein</fullName>
    </submittedName>
</protein>
<feature type="transmembrane region" description="Helical" evidence="7">
    <location>
        <begin position="88"/>
        <end position="113"/>
    </location>
</feature>